<gene>
    <name evidence="1" type="ORF">SDC9_166324</name>
</gene>
<comment type="caution">
    <text evidence="1">The sequence shown here is derived from an EMBL/GenBank/DDBJ whole genome shotgun (WGS) entry which is preliminary data.</text>
</comment>
<accession>A0A645FZ91</accession>
<proteinExistence type="predicted"/>
<reference evidence="1" key="1">
    <citation type="submission" date="2019-08" db="EMBL/GenBank/DDBJ databases">
        <authorList>
            <person name="Kucharzyk K."/>
            <person name="Murdoch R.W."/>
            <person name="Higgins S."/>
            <person name="Loffler F."/>
        </authorList>
    </citation>
    <scope>NUCLEOTIDE SEQUENCE</scope>
</reference>
<dbReference type="AlphaFoldDB" id="A0A645FZ91"/>
<organism evidence="1">
    <name type="scientific">bioreactor metagenome</name>
    <dbReference type="NCBI Taxonomy" id="1076179"/>
    <lineage>
        <taxon>unclassified sequences</taxon>
        <taxon>metagenomes</taxon>
        <taxon>ecological metagenomes</taxon>
    </lineage>
</organism>
<dbReference type="EMBL" id="VSSQ01066409">
    <property type="protein sequence ID" value="MPN18959.1"/>
    <property type="molecule type" value="Genomic_DNA"/>
</dbReference>
<sequence>MVAHALHPPDCHKPIETRTVAMEAQPLSERSLALYDLREADADVLSAVINQPPVQLGEQGVHQRRCREFRVRKYGDVDIVVHAQPASPKTPPRTRVAMTKCCCSTGGVWSLMIQLSSRL</sequence>
<protein>
    <submittedName>
        <fullName evidence="1">Uncharacterized protein</fullName>
    </submittedName>
</protein>
<evidence type="ECO:0000313" key="1">
    <source>
        <dbReference type="EMBL" id="MPN18959.1"/>
    </source>
</evidence>
<name>A0A645FZ91_9ZZZZ</name>